<evidence type="ECO:0000259" key="7">
    <source>
        <dbReference type="SMART" id="SM00072"/>
    </source>
</evidence>
<dbReference type="SUPFAM" id="SSF52540">
    <property type="entry name" value="P-loop containing nucleoside triphosphate hydrolases"/>
    <property type="match status" value="1"/>
</dbReference>
<protein>
    <recommendedName>
        <fullName evidence="6">Ribose 1,5-bisphosphate phosphokinase PhnN</fullName>
        <ecNumber evidence="6">2.7.4.23</ecNumber>
    </recommendedName>
    <alternativeName>
        <fullName evidence="6">Ribose 1,5-bisphosphokinase</fullName>
    </alternativeName>
</protein>
<dbReference type="OrthoDB" id="341217at2"/>
<feature type="binding site" evidence="6">
    <location>
        <begin position="14"/>
        <end position="21"/>
    </location>
    <ligand>
        <name>ATP</name>
        <dbReference type="ChEBI" id="CHEBI:30616"/>
    </ligand>
</feature>
<evidence type="ECO:0000256" key="5">
    <source>
        <dbReference type="ARBA" id="ARBA00022840"/>
    </source>
</evidence>
<dbReference type="InterPro" id="IPR027417">
    <property type="entry name" value="P-loop_NTPase"/>
</dbReference>
<dbReference type="SMART" id="SM00072">
    <property type="entry name" value="GuKc"/>
    <property type="match status" value="1"/>
</dbReference>
<comment type="function">
    <text evidence="6">Catalyzes the phosphorylation of ribose 1,5-bisphosphate to 5-phospho-D-ribosyl alpha-1-diphosphate (PRPP).</text>
</comment>
<dbReference type="Proteomes" id="UP000190092">
    <property type="component" value="Unassembled WGS sequence"/>
</dbReference>
<dbReference type="GO" id="GO:0019634">
    <property type="term" value="P:organic phosphonate metabolic process"/>
    <property type="evidence" value="ECO:0007669"/>
    <property type="project" value="UniProtKB-UniRule"/>
</dbReference>
<name>A0A1T4SG23_9HYPH</name>
<dbReference type="InterPro" id="IPR012699">
    <property type="entry name" value="PhnN"/>
</dbReference>
<comment type="similarity">
    <text evidence="6">Belongs to the ribose 1,5-bisphosphokinase family.</text>
</comment>
<keyword evidence="3 6" id="KW-0808">Transferase</keyword>
<dbReference type="AlphaFoldDB" id="A0A1T4SG23"/>
<dbReference type="RefSeq" id="WP_085936296.1">
    <property type="nucleotide sequence ID" value="NZ_FUWJ01000008.1"/>
</dbReference>
<evidence type="ECO:0000256" key="3">
    <source>
        <dbReference type="ARBA" id="ARBA00022679"/>
    </source>
</evidence>
<gene>
    <name evidence="6" type="primary">phnN</name>
    <name evidence="8" type="ORF">SAMN02745126_04616</name>
</gene>
<feature type="domain" description="Guanylate kinase/L-type calcium channel beta subunit" evidence="7">
    <location>
        <begin position="6"/>
        <end position="186"/>
    </location>
</feature>
<evidence type="ECO:0000256" key="2">
    <source>
        <dbReference type="ARBA" id="ARBA00005069"/>
    </source>
</evidence>
<dbReference type="HAMAP" id="MF_00836">
    <property type="entry name" value="PhnN"/>
    <property type="match status" value="1"/>
</dbReference>
<keyword evidence="9" id="KW-1185">Reference proteome</keyword>
<dbReference type="STRING" id="225324.SAMN02745126_04616"/>
<evidence type="ECO:0000256" key="6">
    <source>
        <dbReference type="HAMAP-Rule" id="MF_00836"/>
    </source>
</evidence>
<dbReference type="NCBIfam" id="TIGR02322">
    <property type="entry name" value="phosphon_PhnN"/>
    <property type="match status" value="1"/>
</dbReference>
<comment type="catalytic activity">
    <reaction evidence="1 6">
        <text>alpha-D-ribose 1,5-bisphosphate + ATP = 5-phospho-alpha-D-ribose 1-diphosphate + ADP</text>
        <dbReference type="Rhea" id="RHEA:20109"/>
        <dbReference type="ChEBI" id="CHEBI:30616"/>
        <dbReference type="ChEBI" id="CHEBI:58017"/>
        <dbReference type="ChEBI" id="CHEBI:68688"/>
        <dbReference type="ChEBI" id="CHEBI:456216"/>
        <dbReference type="EC" id="2.7.4.23"/>
    </reaction>
</comment>
<comment type="pathway">
    <text evidence="2 6">Metabolic intermediate biosynthesis; 5-phospho-alpha-D-ribose 1-diphosphate biosynthesis; 5-phospho-alpha-D-ribose 1-diphosphate from D-ribose 5-phosphate (route II): step 3/3.</text>
</comment>
<evidence type="ECO:0000313" key="8">
    <source>
        <dbReference type="EMBL" id="SKA27096.1"/>
    </source>
</evidence>
<evidence type="ECO:0000256" key="1">
    <source>
        <dbReference type="ARBA" id="ARBA00000373"/>
    </source>
</evidence>
<dbReference type="GO" id="GO:0006015">
    <property type="term" value="P:5-phosphoribose 1-diphosphate biosynthetic process"/>
    <property type="evidence" value="ECO:0007669"/>
    <property type="project" value="UniProtKB-UniRule"/>
</dbReference>
<reference evidence="9" key="1">
    <citation type="submission" date="2017-02" db="EMBL/GenBank/DDBJ databases">
        <authorList>
            <person name="Varghese N."/>
            <person name="Submissions S."/>
        </authorList>
    </citation>
    <scope>NUCLEOTIDE SEQUENCE [LARGE SCALE GENOMIC DNA]</scope>
    <source>
        <strain evidence="9">ATCC 27094</strain>
    </source>
</reference>
<evidence type="ECO:0000313" key="9">
    <source>
        <dbReference type="Proteomes" id="UP000190092"/>
    </source>
</evidence>
<accession>A0A1T4SG23</accession>
<dbReference type="GO" id="GO:0033863">
    <property type="term" value="F:ribose 1,5-bisphosphate phosphokinase activity"/>
    <property type="evidence" value="ECO:0007669"/>
    <property type="project" value="UniProtKB-UniRule"/>
</dbReference>
<dbReference type="EMBL" id="FUWJ01000008">
    <property type="protein sequence ID" value="SKA27096.1"/>
    <property type="molecule type" value="Genomic_DNA"/>
</dbReference>
<keyword evidence="8" id="KW-0418">Kinase</keyword>
<proteinExistence type="inferred from homology"/>
<dbReference type="Gene3D" id="3.40.50.300">
    <property type="entry name" value="P-loop containing nucleotide triphosphate hydrolases"/>
    <property type="match status" value="1"/>
</dbReference>
<sequence length="195" mass="21199">MPSERQSALVYVMGPSGAGKDSVLARARALLAPEAPVVFAHRYITRPTEAGGENHIALSPREFALRRSHGLFAFHWQAHGNDYGIGREIHAWRKAGLTVVISGSREHFEKVGGVDDDTYPVLITAPPEMLAERLAARGREDESAALARLDRGMAYEVKDPRLVTIVNDGALDTAATAFVSLLATLQYSPAARRRA</sequence>
<dbReference type="NCBIfam" id="NF007485">
    <property type="entry name" value="PRK10078.1"/>
    <property type="match status" value="1"/>
</dbReference>
<dbReference type="EC" id="2.7.4.23" evidence="6"/>
<dbReference type="Pfam" id="PF13238">
    <property type="entry name" value="AAA_18"/>
    <property type="match status" value="1"/>
</dbReference>
<keyword evidence="5 6" id="KW-0067">ATP-binding</keyword>
<keyword evidence="4 6" id="KW-0547">Nucleotide-binding</keyword>
<dbReference type="UniPathway" id="UPA00087">
    <property type="reaction ID" value="UER00175"/>
</dbReference>
<evidence type="ECO:0000256" key="4">
    <source>
        <dbReference type="ARBA" id="ARBA00022741"/>
    </source>
</evidence>
<dbReference type="InterPro" id="IPR008145">
    <property type="entry name" value="GK/Ca_channel_bsu"/>
</dbReference>
<organism evidence="8 9">
    <name type="scientific">Enhydrobacter aerosaccus</name>
    <dbReference type="NCBI Taxonomy" id="225324"/>
    <lineage>
        <taxon>Bacteria</taxon>
        <taxon>Pseudomonadati</taxon>
        <taxon>Pseudomonadota</taxon>
        <taxon>Alphaproteobacteria</taxon>
        <taxon>Hyphomicrobiales</taxon>
        <taxon>Enhydrobacter</taxon>
    </lineage>
</organism>
<dbReference type="GO" id="GO:0005524">
    <property type="term" value="F:ATP binding"/>
    <property type="evidence" value="ECO:0007669"/>
    <property type="project" value="UniProtKB-KW"/>
</dbReference>